<protein>
    <recommendedName>
        <fullName evidence="2">Bulb-type lectin domain-containing protein</fullName>
    </recommendedName>
</protein>
<evidence type="ECO:0000313" key="3">
    <source>
        <dbReference type="EMBL" id="KAG6476886.1"/>
    </source>
</evidence>
<name>A0A8J5EXW3_ZINOF</name>
<feature type="domain" description="Bulb-type lectin" evidence="2">
    <location>
        <begin position="23"/>
        <end position="132"/>
    </location>
</feature>
<sequence>MASLVMLSAALLLGLFLPSSMANNVLFGGDRLNTGESLRERNFKFTMMSDDCTLVLNDNDQTVWSSPTNGLGNNCFARLQTNGNLVIRNDNDQVVWSSNTAGEEGNYILVLQNDGSVVIFGRSIWSIPPGSNTATSKGAVIVKRGRSDESTNILYGGHKLRTDESLKEGDYTFVMQSDCNLVLYANNNNQVMWSSQTNGLGSRCFARMQTDGNLVIFEGINFNKIWDNNTRGPEGKYILVLQRDGHVVIYGSPIFTIPNDEPTNRKIAMVTKK</sequence>
<reference evidence="4 5" key="1">
    <citation type="submission" date="2020-08" db="EMBL/GenBank/DDBJ databases">
        <title>Plant Genome Project.</title>
        <authorList>
            <person name="Zhang R.-G."/>
        </authorList>
    </citation>
    <scope>NUCLEOTIDE SEQUENCE [LARGE SCALE GENOMIC DNA]</scope>
    <source>
        <tissue evidence="4">Rhizome</tissue>
    </source>
</reference>
<keyword evidence="5" id="KW-1185">Reference proteome</keyword>
<proteinExistence type="predicted"/>
<feature type="signal peptide" evidence="1">
    <location>
        <begin position="1"/>
        <end position="22"/>
    </location>
</feature>
<gene>
    <name evidence="3" type="ORF">ZIOFF_066134</name>
    <name evidence="4" type="ORF">ZIOFF_066139</name>
</gene>
<evidence type="ECO:0000256" key="1">
    <source>
        <dbReference type="SAM" id="SignalP"/>
    </source>
</evidence>
<dbReference type="EMBL" id="JACMSC010000018">
    <property type="protein sequence ID" value="KAG6476891.1"/>
    <property type="molecule type" value="Genomic_DNA"/>
</dbReference>
<evidence type="ECO:0000313" key="4">
    <source>
        <dbReference type="EMBL" id="KAG6476891.1"/>
    </source>
</evidence>
<feature type="chain" id="PRO_5044156056" description="Bulb-type lectin domain-containing protein" evidence="1">
    <location>
        <begin position="23"/>
        <end position="273"/>
    </location>
</feature>
<evidence type="ECO:0000313" key="5">
    <source>
        <dbReference type="Proteomes" id="UP000734854"/>
    </source>
</evidence>
<dbReference type="AlphaFoldDB" id="A0A8J5EXW3"/>
<dbReference type="InterPro" id="IPR001480">
    <property type="entry name" value="Bulb-type_lectin_dom"/>
</dbReference>
<dbReference type="OrthoDB" id="1884773at2759"/>
<dbReference type="CDD" id="cd00028">
    <property type="entry name" value="B_lectin"/>
    <property type="match status" value="2"/>
</dbReference>
<dbReference type="PROSITE" id="PS50927">
    <property type="entry name" value="BULB_LECTIN"/>
    <property type="match status" value="2"/>
</dbReference>
<organism evidence="4 5">
    <name type="scientific">Zingiber officinale</name>
    <name type="common">Ginger</name>
    <name type="synonym">Amomum zingiber</name>
    <dbReference type="NCBI Taxonomy" id="94328"/>
    <lineage>
        <taxon>Eukaryota</taxon>
        <taxon>Viridiplantae</taxon>
        <taxon>Streptophyta</taxon>
        <taxon>Embryophyta</taxon>
        <taxon>Tracheophyta</taxon>
        <taxon>Spermatophyta</taxon>
        <taxon>Magnoliopsida</taxon>
        <taxon>Liliopsida</taxon>
        <taxon>Zingiberales</taxon>
        <taxon>Zingiberaceae</taxon>
        <taxon>Zingiber</taxon>
    </lineage>
</organism>
<dbReference type="Proteomes" id="UP000734854">
    <property type="component" value="Unassembled WGS sequence"/>
</dbReference>
<keyword evidence="1" id="KW-0732">Signal</keyword>
<evidence type="ECO:0000259" key="2">
    <source>
        <dbReference type="PROSITE" id="PS50927"/>
    </source>
</evidence>
<dbReference type="EMBL" id="JACMSC010000018">
    <property type="protein sequence ID" value="KAG6476886.1"/>
    <property type="molecule type" value="Genomic_DNA"/>
</dbReference>
<accession>A0A8J5EXW3</accession>
<dbReference type="SMART" id="SM00108">
    <property type="entry name" value="B_lectin"/>
    <property type="match status" value="2"/>
</dbReference>
<feature type="domain" description="Bulb-type lectin" evidence="2">
    <location>
        <begin position="151"/>
        <end position="262"/>
    </location>
</feature>
<comment type="caution">
    <text evidence="4">The sequence shown here is derived from an EMBL/GenBank/DDBJ whole genome shotgun (WGS) entry which is preliminary data.</text>
</comment>